<reference evidence="1 2" key="1">
    <citation type="submission" date="2020-07" db="EMBL/GenBank/DDBJ databases">
        <title>Taxonomic proposal: Crassvirales, a new order of highly abundant and diverse bacterial viruses.</title>
        <authorList>
            <person name="Shkoporov A.N."/>
            <person name="Stockdale S.R."/>
            <person name="Guerin E."/>
            <person name="Ross R.P."/>
            <person name="Hill C."/>
        </authorList>
    </citation>
    <scope>NUCLEOTIDE SEQUENCE [LARGE SCALE GENOMIC DNA]</scope>
</reference>
<dbReference type="Proteomes" id="UP000594117">
    <property type="component" value="Segment"/>
</dbReference>
<evidence type="ECO:0000313" key="1">
    <source>
        <dbReference type="EMBL" id="QOR56996.1"/>
    </source>
</evidence>
<evidence type="ECO:0000313" key="2">
    <source>
        <dbReference type="Proteomes" id="UP000594117"/>
    </source>
</evidence>
<keyword evidence="2" id="KW-1185">Reference proteome</keyword>
<protein>
    <submittedName>
        <fullName evidence="1">Uncharacterized protein</fullName>
    </submittedName>
</protein>
<dbReference type="RefSeq" id="YP_010112448.1">
    <property type="nucleotide sequence ID" value="NC_055892.1"/>
</dbReference>
<dbReference type="KEGG" id="vg:65130922"/>
<sequence length="57" mass="6722">MNEFNSELATAYHSVTEAIQALSLLYLVSLNYEFMYLSDCIFEPTEEDYDYVDSFFE</sequence>
<organism evidence="1 2">
    <name type="scientific">uncultured phage cr109_1</name>
    <dbReference type="NCBI Taxonomy" id="2772083"/>
    <lineage>
        <taxon>Viruses</taxon>
        <taxon>Duplodnaviria</taxon>
        <taxon>Heunggongvirae</taxon>
        <taxon>Uroviricota</taxon>
        <taxon>Caudoviricetes</taxon>
        <taxon>Crassvirales</taxon>
        <taxon>Suoliviridae</taxon>
        <taxon>Loutivirinae</taxon>
        <taxon>Buchavirus</taxon>
        <taxon>Buchavirus splanchnicus</taxon>
    </lineage>
</organism>
<accession>A0A7M1RRT5</accession>
<dbReference type="EMBL" id="MT774399">
    <property type="protein sequence ID" value="QOR56996.1"/>
    <property type="molecule type" value="Genomic_DNA"/>
</dbReference>
<name>A0A7M1RRT5_9CAUD</name>
<proteinExistence type="predicted"/>
<dbReference type="GeneID" id="65130922"/>